<name>A0A0G1N9T7_9BACT</name>
<dbReference type="Proteomes" id="UP000034032">
    <property type="component" value="Unassembled WGS sequence"/>
</dbReference>
<dbReference type="Pfam" id="PF22807">
    <property type="entry name" value="TrAA12"/>
    <property type="match status" value="1"/>
</dbReference>
<sequence>MVKRLLYIICLVAVCAGVVWLGVFYWQNLRGIGPAIKLPAGDIVKEIEATPGPFENKTDFPLKLPDGFSIEIFAKDVPGARVMAFDPFGNMWVSRTSYGAVTMLETENGKVVRQNDIFRNLKKPHGIVFDYKFPTMLYVAEEHRISRAPTSSDSGLEKIADLPSGGGHFTRTIAFGPDDRLYVSIGSSCNVCNEKDDRRAKIFAMNRDGGDFKEFARGLRNAVFFTWSYVDGRMWATEMGRDLLGDDLPPDEINIIEEGKNYGWPNCYGKNIHDVNFDKNTYIRNPCMEPFEAGSHIDIPAHSAPLGLVFVPEEGWPEEYWYNLFVAYHGSWNRSEPTGYKVVRVKLDSRGNYLGTEDFISGWLSNGEASGRPVGLLIQPGGVMYISDDKAGVIYRARHLGS</sequence>
<keyword evidence="1" id="KW-1133">Transmembrane helix</keyword>
<proteinExistence type="predicted"/>
<protein>
    <submittedName>
        <fullName evidence="3">L-sorbosone dehydrogenase</fullName>
    </submittedName>
</protein>
<evidence type="ECO:0000259" key="2">
    <source>
        <dbReference type="Pfam" id="PF22807"/>
    </source>
</evidence>
<gene>
    <name evidence="3" type="ORF">UW79_C0030G0006</name>
</gene>
<comment type="caution">
    <text evidence="3">The sequence shown here is derived from an EMBL/GenBank/DDBJ whole genome shotgun (WGS) entry which is preliminary data.</text>
</comment>
<organism evidence="3 4">
    <name type="scientific">Candidatus Yanofskybacteria bacterium GW2011_GWA2_44_9</name>
    <dbReference type="NCBI Taxonomy" id="1619025"/>
    <lineage>
        <taxon>Bacteria</taxon>
        <taxon>Candidatus Yanofskyibacteriota</taxon>
    </lineage>
</organism>
<accession>A0A0G1N9T7</accession>
<evidence type="ECO:0000256" key="1">
    <source>
        <dbReference type="SAM" id="Phobius"/>
    </source>
</evidence>
<dbReference type="InterPro" id="IPR011041">
    <property type="entry name" value="Quinoprot_gluc/sorb_DH_b-prop"/>
</dbReference>
<dbReference type="AlphaFoldDB" id="A0A0G1N9T7"/>
<dbReference type="EMBL" id="LCJR01000030">
    <property type="protein sequence ID" value="KKT80974.1"/>
    <property type="molecule type" value="Genomic_DNA"/>
</dbReference>
<dbReference type="SUPFAM" id="SSF50952">
    <property type="entry name" value="Soluble quinoprotein glucose dehydrogenase"/>
    <property type="match status" value="1"/>
</dbReference>
<dbReference type="InterPro" id="IPR054539">
    <property type="entry name" value="Beta-prop_PDH"/>
</dbReference>
<evidence type="ECO:0000313" key="4">
    <source>
        <dbReference type="Proteomes" id="UP000034032"/>
    </source>
</evidence>
<keyword evidence="1" id="KW-0472">Membrane</keyword>
<dbReference type="PANTHER" id="PTHR19328">
    <property type="entry name" value="HEDGEHOG-INTERACTING PROTEIN"/>
    <property type="match status" value="1"/>
</dbReference>
<reference evidence="3 4" key="1">
    <citation type="journal article" date="2015" name="Nature">
        <title>rRNA introns, odd ribosomes, and small enigmatic genomes across a large radiation of phyla.</title>
        <authorList>
            <person name="Brown C.T."/>
            <person name="Hug L.A."/>
            <person name="Thomas B.C."/>
            <person name="Sharon I."/>
            <person name="Castelle C.J."/>
            <person name="Singh A."/>
            <person name="Wilkins M.J."/>
            <person name="Williams K.H."/>
            <person name="Banfield J.F."/>
        </authorList>
    </citation>
    <scope>NUCLEOTIDE SEQUENCE [LARGE SCALE GENOMIC DNA]</scope>
</reference>
<dbReference type="Gene3D" id="2.120.10.30">
    <property type="entry name" value="TolB, C-terminal domain"/>
    <property type="match status" value="1"/>
</dbReference>
<feature type="transmembrane region" description="Helical" evidence="1">
    <location>
        <begin position="5"/>
        <end position="26"/>
    </location>
</feature>
<feature type="domain" description="Pyrroloquinoline quinone-dependent pyranose dehydrogenase beta-propeller" evidence="2">
    <location>
        <begin position="63"/>
        <end position="395"/>
    </location>
</feature>
<keyword evidence="1" id="KW-0812">Transmembrane</keyword>
<dbReference type="PANTHER" id="PTHR19328:SF53">
    <property type="entry name" value="MEMBRANE PROTEIN"/>
    <property type="match status" value="1"/>
</dbReference>
<dbReference type="InterPro" id="IPR011042">
    <property type="entry name" value="6-blade_b-propeller_TolB-like"/>
</dbReference>
<evidence type="ECO:0000313" key="3">
    <source>
        <dbReference type="EMBL" id="KKT80974.1"/>
    </source>
</evidence>